<feature type="compositionally biased region" description="Polar residues" evidence="7">
    <location>
        <begin position="19"/>
        <end position="28"/>
    </location>
</feature>
<feature type="compositionally biased region" description="Basic and acidic residues" evidence="7">
    <location>
        <begin position="60"/>
        <end position="73"/>
    </location>
</feature>
<dbReference type="Pfam" id="PF18594">
    <property type="entry name" value="Sas6_CC"/>
    <property type="match status" value="1"/>
</dbReference>
<evidence type="ECO:0000256" key="1">
    <source>
        <dbReference type="ARBA" id="ARBA00004300"/>
    </source>
</evidence>
<dbReference type="InParanoid" id="A0A6I8PAR5"/>
<reference evidence="10" key="3">
    <citation type="submission" date="2025-09" db="UniProtKB">
        <authorList>
            <consortium name="Ensembl"/>
        </authorList>
    </citation>
    <scope>IDENTIFICATION</scope>
    <source>
        <strain evidence="10">Glennie</strain>
    </source>
</reference>
<dbReference type="GO" id="GO:0005813">
    <property type="term" value="C:centrosome"/>
    <property type="evidence" value="ECO:0000318"/>
    <property type="project" value="GO_Central"/>
</dbReference>
<dbReference type="GO" id="GO:0007099">
    <property type="term" value="P:centriole replication"/>
    <property type="evidence" value="ECO:0000318"/>
    <property type="project" value="GO_Central"/>
</dbReference>
<dbReference type="AlphaFoldDB" id="A0A6I8PAR5"/>
<evidence type="ECO:0000313" key="11">
    <source>
        <dbReference type="Proteomes" id="UP000002279"/>
    </source>
</evidence>
<feature type="region of interest" description="Disordered" evidence="7">
    <location>
        <begin position="48"/>
        <end position="192"/>
    </location>
</feature>
<accession>A0A6I8PAR5</accession>
<dbReference type="GeneTree" id="ENSGT00390000006932"/>
<feature type="region of interest" description="Disordered" evidence="7">
    <location>
        <begin position="418"/>
        <end position="438"/>
    </location>
</feature>
<evidence type="ECO:0000256" key="3">
    <source>
        <dbReference type="ARBA" id="ARBA00022490"/>
    </source>
</evidence>
<reference evidence="10" key="2">
    <citation type="submission" date="2025-08" db="UniProtKB">
        <authorList>
            <consortium name="Ensembl"/>
        </authorList>
    </citation>
    <scope>IDENTIFICATION</scope>
    <source>
        <strain evidence="10">Glennie</strain>
    </source>
</reference>
<comment type="subcellular location">
    <subcellularLocation>
        <location evidence="1">Cytoplasm</location>
        <location evidence="1">Cytoskeleton</location>
        <location evidence="1">Microtubule organizing center</location>
        <location evidence="1">Centrosome</location>
    </subcellularLocation>
</comment>
<organism evidence="10 11">
    <name type="scientific">Ornithorhynchus anatinus</name>
    <name type="common">Duckbill platypus</name>
    <dbReference type="NCBI Taxonomy" id="9258"/>
    <lineage>
        <taxon>Eukaryota</taxon>
        <taxon>Metazoa</taxon>
        <taxon>Chordata</taxon>
        <taxon>Craniata</taxon>
        <taxon>Vertebrata</taxon>
        <taxon>Euteleostomi</taxon>
        <taxon>Mammalia</taxon>
        <taxon>Monotremata</taxon>
        <taxon>Ornithorhynchidae</taxon>
        <taxon>Ornithorhynchus</taxon>
    </lineage>
</organism>
<evidence type="ECO:0000256" key="7">
    <source>
        <dbReference type="SAM" id="MobiDB-lite"/>
    </source>
</evidence>
<evidence type="ECO:0000256" key="6">
    <source>
        <dbReference type="ARBA" id="ARBA00023306"/>
    </source>
</evidence>
<proteinExistence type="predicted"/>
<dbReference type="GO" id="GO:0046601">
    <property type="term" value="P:positive regulation of centriole replication"/>
    <property type="evidence" value="ECO:0007669"/>
    <property type="project" value="Ensembl"/>
</dbReference>
<dbReference type="PANTHER" id="PTHR44281:SF4">
    <property type="entry name" value="SPINDLE ASSEMBLY ABNORMAL PROTEIN 6 HOMOLOG"/>
    <property type="match status" value="1"/>
</dbReference>
<evidence type="ECO:0000256" key="2">
    <source>
        <dbReference type="ARBA" id="ARBA00020407"/>
    </source>
</evidence>
<evidence type="ECO:0000313" key="10">
    <source>
        <dbReference type="Ensembl" id="ENSOANP00000049860.1"/>
    </source>
</evidence>
<dbReference type="Proteomes" id="UP000002279">
    <property type="component" value="Chromosome 4"/>
</dbReference>
<dbReference type="FunCoup" id="A0A6I8PAR5">
    <property type="interactions" value="1221"/>
</dbReference>
<evidence type="ECO:0000256" key="5">
    <source>
        <dbReference type="ARBA" id="ARBA00023212"/>
    </source>
</evidence>
<dbReference type="GO" id="GO:0120099">
    <property type="term" value="C:procentriole replication complex"/>
    <property type="evidence" value="ECO:0007669"/>
    <property type="project" value="Ensembl"/>
</dbReference>
<keyword evidence="4" id="KW-0175">Coiled coil</keyword>
<feature type="region of interest" description="Disordered" evidence="7">
    <location>
        <begin position="788"/>
        <end position="816"/>
    </location>
</feature>
<keyword evidence="11" id="KW-1185">Reference proteome</keyword>
<keyword evidence="5" id="KW-0206">Cytoskeleton</keyword>
<reference evidence="10 11" key="1">
    <citation type="journal article" date="2008" name="Nature">
        <title>Genome analysis of the platypus reveals unique signatures of evolution.</title>
        <authorList>
            <person name="Warren W.C."/>
            <person name="Hillier L.W."/>
            <person name="Marshall Graves J.A."/>
            <person name="Birney E."/>
            <person name="Ponting C.P."/>
            <person name="Grutzner F."/>
            <person name="Belov K."/>
            <person name="Miller W."/>
            <person name="Clarke L."/>
            <person name="Chinwalla A.T."/>
            <person name="Yang S.P."/>
            <person name="Heger A."/>
            <person name="Locke D.P."/>
            <person name="Miethke P."/>
            <person name="Waters P.D."/>
            <person name="Veyrunes F."/>
            <person name="Fulton L."/>
            <person name="Fulton B."/>
            <person name="Graves T."/>
            <person name="Wallis J."/>
            <person name="Puente X.S."/>
            <person name="Lopez-Otin C."/>
            <person name="Ordonez G.R."/>
            <person name="Eichler E.E."/>
            <person name="Chen L."/>
            <person name="Cheng Z."/>
            <person name="Deakin J.E."/>
            <person name="Alsop A."/>
            <person name="Thompson K."/>
            <person name="Kirby P."/>
            <person name="Papenfuss A.T."/>
            <person name="Wakefield M.J."/>
            <person name="Olender T."/>
            <person name="Lancet D."/>
            <person name="Huttley G.A."/>
            <person name="Smit A.F."/>
            <person name="Pask A."/>
            <person name="Temple-Smith P."/>
            <person name="Batzer M.A."/>
            <person name="Walker J.A."/>
            <person name="Konkel M.K."/>
            <person name="Harris R.S."/>
            <person name="Whittington C.M."/>
            <person name="Wong E.S."/>
            <person name="Gemmell N.J."/>
            <person name="Buschiazzo E."/>
            <person name="Vargas Jentzsch I.M."/>
            <person name="Merkel A."/>
            <person name="Schmitz J."/>
            <person name="Zemann A."/>
            <person name="Churakov G."/>
            <person name="Kriegs J.O."/>
            <person name="Brosius J."/>
            <person name="Murchison E.P."/>
            <person name="Sachidanandam R."/>
            <person name="Smith C."/>
            <person name="Hannon G.J."/>
            <person name="Tsend-Ayush E."/>
            <person name="McMillan D."/>
            <person name="Attenborough R."/>
            <person name="Rens W."/>
            <person name="Ferguson-Smith M."/>
            <person name="Lefevre C.M."/>
            <person name="Sharp J.A."/>
            <person name="Nicholas K.R."/>
            <person name="Ray D.A."/>
            <person name="Kube M."/>
            <person name="Reinhardt R."/>
            <person name="Pringle T.H."/>
            <person name="Taylor J."/>
            <person name="Jones R.C."/>
            <person name="Nixon B."/>
            <person name="Dacheux J.L."/>
            <person name="Niwa H."/>
            <person name="Sekita Y."/>
            <person name="Huang X."/>
            <person name="Stark A."/>
            <person name="Kheradpour P."/>
            <person name="Kellis M."/>
            <person name="Flicek P."/>
            <person name="Chen Y."/>
            <person name="Webber C."/>
            <person name="Hardison R."/>
            <person name="Nelson J."/>
            <person name="Hallsworth-Pepin K."/>
            <person name="Delehaunty K."/>
            <person name="Markovic C."/>
            <person name="Minx P."/>
            <person name="Feng Y."/>
            <person name="Kremitzki C."/>
            <person name="Mitreva M."/>
            <person name="Glasscock J."/>
            <person name="Wylie T."/>
            <person name="Wohldmann P."/>
            <person name="Thiru P."/>
            <person name="Nhan M.N."/>
            <person name="Pohl C.S."/>
            <person name="Smith S.M."/>
            <person name="Hou S."/>
            <person name="Nefedov M."/>
            <person name="de Jong P.J."/>
            <person name="Renfree M.B."/>
            <person name="Mardis E.R."/>
            <person name="Wilson R.K."/>
        </authorList>
    </citation>
    <scope>NUCLEOTIDE SEQUENCE [LARGE SCALE GENOMIC DNA]</scope>
    <source>
        <strain evidence="10 11">Glennie</strain>
    </source>
</reference>
<dbReference type="GO" id="GO:0007283">
    <property type="term" value="P:spermatogenesis"/>
    <property type="evidence" value="ECO:0000318"/>
    <property type="project" value="GO_Central"/>
</dbReference>
<evidence type="ECO:0000259" key="9">
    <source>
        <dbReference type="Pfam" id="PF18594"/>
    </source>
</evidence>
<dbReference type="Gene3D" id="2.170.210.20">
    <property type="entry name" value="Spindle assembly abnormal protein 6, N-terminal domain"/>
    <property type="match status" value="1"/>
</dbReference>
<dbReference type="InterPro" id="IPR038558">
    <property type="entry name" value="SAS-6_N_sf"/>
</dbReference>
<feature type="domain" description="Spindle assembly abnormal protein 6 N-terminal" evidence="8">
    <location>
        <begin position="221"/>
        <end position="357"/>
    </location>
</feature>
<dbReference type="GO" id="GO:0005814">
    <property type="term" value="C:centriole"/>
    <property type="evidence" value="ECO:0000318"/>
    <property type="project" value="GO_Central"/>
</dbReference>
<dbReference type="GO" id="GO:1900087">
    <property type="term" value="P:positive regulation of G1/S transition of mitotic cell cycle"/>
    <property type="evidence" value="ECO:0007669"/>
    <property type="project" value="Ensembl"/>
</dbReference>
<feature type="domain" description="SAS-6 coiled-coil" evidence="9">
    <location>
        <begin position="362"/>
        <end position="391"/>
    </location>
</feature>
<feature type="compositionally biased region" description="Polar residues" evidence="7">
    <location>
        <begin position="788"/>
        <end position="805"/>
    </location>
</feature>
<name>A0A6I8PAR5_ORNAN</name>
<keyword evidence="6" id="KW-0131">Cell cycle</keyword>
<dbReference type="CDD" id="cd10142">
    <property type="entry name" value="HD_SAS6_N"/>
    <property type="match status" value="1"/>
</dbReference>
<dbReference type="SUPFAM" id="SSF90257">
    <property type="entry name" value="Myosin rod fragments"/>
    <property type="match status" value="1"/>
</dbReference>
<protein>
    <recommendedName>
        <fullName evidence="2">Spindle assembly abnormal protein 6 homolog</fullName>
    </recommendedName>
</protein>
<dbReference type="Ensembl" id="ENSOANT00000064308.1">
    <property type="protein sequence ID" value="ENSOANP00000049860.1"/>
    <property type="gene ID" value="ENSOANG00000039967.1"/>
</dbReference>
<feature type="compositionally biased region" description="Basic residues" evidence="7">
    <location>
        <begin position="160"/>
        <end position="169"/>
    </location>
</feature>
<gene>
    <name evidence="10" type="primary">SASS6</name>
</gene>
<sequence>MQTVSLTRDHPMPPDLPQRSAQCSAHGQRLTNTTIISERFTVMMLPMAGKAPGRRGGKPIVEEMKKRVVREAEAGGGRRGRGRPTPPPDTQNGATVLGRPPLRRAPRRTAGPRPPSSGTPVSSSPHNNGIAQRGGGPPCRPRGRHKAPVQDGGRKMADARRRRRGRRKEGQRSGGEASTAARAVQAPRPVRPSAAFSAVSSLQAAGAGPRSGRPPAMNQLLFRELVPLQVKCKDCEERRESVQVRIELQSVSNPVHKKELVIQLTDDTDPFFLYNLAISEEDFQSLKFQQDLLVDFSAFPQKFIDLLQQCTQEQGKEIPRFLLQLVSPATILEHSPASLNVVQTNQFKYLTHLSLKLLPGNDVEVKKFLAGSLKCMKEEKLLLEQTLKKTEEDLSRQLNYTQQALSEKSRELDKLRNELTTHTSSLTSKHSLELTSEREKALQAQAQYQQMLEQQKKELESLHQRNVLQLQSRLSELEVANKDLTERRYKGDSTVRELKSKLSGLEDECQRTKQEVLSLRRENATLDAECHEKEKLINQLQTKVAVLEQEIKDKDQLVLRTKEVFDTMQEQKVALEESAEKKQVQLGKLEATIKSLSTELLKANEIIKKLQGDLKTLVGKLKLKNSVTIQQEKLLAEKEEKLQKEQKELQDVGQSLRNKEQEVCKLREQLEASVQKLEESKQLLKTNENVITWLNKQLNESQLTRKQEILGLSTTPSAHISNNSIRSGISPNHNVLDNRLLYPNSGIGYPASSAFTFQNAFPHATSAKTASHPMSGPKVQFNMQFSKSSASSGDIQPGGITSTARSTDKENGENLGLESKYLKKREDSIPLRGLSQNIFNNSEHLKDSPLAMLQASSKPGALPSAASAYFPGQ</sequence>
<evidence type="ECO:0000256" key="4">
    <source>
        <dbReference type="ARBA" id="ARBA00023054"/>
    </source>
</evidence>
<dbReference type="Bgee" id="ENSOANG00000039967">
    <property type="expression patterns" value="Expressed in ovary and 7 other cell types or tissues"/>
</dbReference>
<evidence type="ECO:0000259" key="8">
    <source>
        <dbReference type="Pfam" id="PF16531"/>
    </source>
</evidence>
<dbReference type="InterPro" id="IPR041513">
    <property type="entry name" value="SAS6_CC"/>
</dbReference>
<feature type="region of interest" description="Disordered" evidence="7">
    <location>
        <begin position="1"/>
        <end position="28"/>
    </location>
</feature>
<keyword evidence="3" id="KW-0963">Cytoplasm</keyword>
<dbReference type="InterPro" id="IPR032396">
    <property type="entry name" value="SAS-6_N"/>
</dbReference>
<dbReference type="PANTHER" id="PTHR44281">
    <property type="entry name" value="SPINDLE ASSEMBLY ABNORMAL PROTEIN 6 HOMOLOG"/>
    <property type="match status" value="1"/>
</dbReference>
<dbReference type="GO" id="GO:0098536">
    <property type="term" value="C:deuterosome"/>
    <property type="evidence" value="ECO:0007669"/>
    <property type="project" value="Ensembl"/>
</dbReference>
<dbReference type="Pfam" id="PF16531">
    <property type="entry name" value="SAS-6_N"/>
    <property type="match status" value="1"/>
</dbReference>
<feature type="compositionally biased region" description="Low complexity" evidence="7">
    <location>
        <begin position="174"/>
        <end position="192"/>
    </location>
</feature>
<feature type="compositionally biased region" description="Low complexity" evidence="7">
    <location>
        <begin position="420"/>
        <end position="429"/>
    </location>
</feature>